<dbReference type="AlphaFoldDB" id="A0A0N4YUZ1"/>
<evidence type="ECO:0000259" key="1">
    <source>
        <dbReference type="SMART" id="SM00198"/>
    </source>
</evidence>
<dbReference type="Proteomes" id="UP000271162">
    <property type="component" value="Unassembled WGS sequence"/>
</dbReference>
<dbReference type="PANTHER" id="PTHR10334">
    <property type="entry name" value="CYSTEINE-RICH SECRETORY PROTEIN-RELATED"/>
    <property type="match status" value="1"/>
</dbReference>
<gene>
    <name evidence="2" type="ORF">NBR_LOCUS21064</name>
</gene>
<accession>A0A0N4YUZ1</accession>
<dbReference type="InterPro" id="IPR014044">
    <property type="entry name" value="CAP_dom"/>
</dbReference>
<dbReference type="CDD" id="cd05380">
    <property type="entry name" value="CAP_euk"/>
    <property type="match status" value="1"/>
</dbReference>
<dbReference type="InterPro" id="IPR001283">
    <property type="entry name" value="CRISP-related"/>
</dbReference>
<dbReference type="SUPFAM" id="SSF55797">
    <property type="entry name" value="PR-1-like"/>
    <property type="match status" value="1"/>
</dbReference>
<dbReference type="SMART" id="SM00198">
    <property type="entry name" value="SCP"/>
    <property type="match status" value="1"/>
</dbReference>
<evidence type="ECO:0000313" key="2">
    <source>
        <dbReference type="EMBL" id="VDL84802.1"/>
    </source>
</evidence>
<feature type="domain" description="SCP" evidence="1">
    <location>
        <begin position="4"/>
        <end position="128"/>
    </location>
</feature>
<evidence type="ECO:0000313" key="4">
    <source>
        <dbReference type="WBParaSite" id="NBR_0002106301-mRNA-1"/>
    </source>
</evidence>
<organism evidence="4">
    <name type="scientific">Nippostrongylus brasiliensis</name>
    <name type="common">Rat hookworm</name>
    <dbReference type="NCBI Taxonomy" id="27835"/>
    <lineage>
        <taxon>Eukaryota</taxon>
        <taxon>Metazoa</taxon>
        <taxon>Ecdysozoa</taxon>
        <taxon>Nematoda</taxon>
        <taxon>Chromadorea</taxon>
        <taxon>Rhabditida</taxon>
        <taxon>Rhabditina</taxon>
        <taxon>Rhabditomorpha</taxon>
        <taxon>Strongyloidea</taxon>
        <taxon>Heligmosomidae</taxon>
        <taxon>Nippostrongylus</taxon>
    </lineage>
</organism>
<dbReference type="STRING" id="27835.A0A0N4YUZ1"/>
<keyword evidence="3" id="KW-1185">Reference proteome</keyword>
<dbReference type="EMBL" id="UYSL01025862">
    <property type="protein sequence ID" value="VDL84802.1"/>
    <property type="molecule type" value="Genomic_DNA"/>
</dbReference>
<dbReference type="Gene3D" id="3.40.33.10">
    <property type="entry name" value="CAP"/>
    <property type="match status" value="1"/>
</dbReference>
<reference evidence="4" key="1">
    <citation type="submission" date="2017-02" db="UniProtKB">
        <authorList>
            <consortium name="WormBaseParasite"/>
        </authorList>
    </citation>
    <scope>IDENTIFICATION</scope>
</reference>
<evidence type="ECO:0000313" key="3">
    <source>
        <dbReference type="Proteomes" id="UP000271162"/>
    </source>
</evidence>
<dbReference type="WBParaSite" id="NBR_0002106301-mRNA-1">
    <property type="protein sequence ID" value="NBR_0002106301-mRNA-1"/>
    <property type="gene ID" value="NBR_0002106301"/>
</dbReference>
<proteinExistence type="predicted"/>
<protein>
    <submittedName>
        <fullName evidence="4">SCP domain-containing protein</fullName>
    </submittedName>
</protein>
<dbReference type="Pfam" id="PF00188">
    <property type="entry name" value="CAP"/>
    <property type="match status" value="1"/>
</dbReference>
<dbReference type="OMA" id="KHADTEY"/>
<name>A0A0N4YUZ1_NIPBR</name>
<dbReference type="InterPro" id="IPR035940">
    <property type="entry name" value="CAP_sf"/>
</dbReference>
<reference evidence="2 3" key="2">
    <citation type="submission" date="2018-11" db="EMBL/GenBank/DDBJ databases">
        <authorList>
            <consortium name="Pathogen Informatics"/>
        </authorList>
    </citation>
    <scope>NUCLEOTIDE SEQUENCE [LARGE SCALE GENOMIC DNA]</scope>
</reference>
<sequence>MTDSVRRVFLNTHNKYRSLVAKGQASGLYGRAPSAARMLKMVYDCNIEKTAMQHTRKCRFGHSPRSSRPNLGENVYVRWGRRETFEQAAKQSCDSWFEELKTAGMPPSNILTSRVFNRPKAIGHYTQV</sequence>